<evidence type="ECO:0000313" key="2">
    <source>
        <dbReference type="EMBL" id="MFC4029339.1"/>
    </source>
</evidence>
<dbReference type="Proteomes" id="UP001595793">
    <property type="component" value="Unassembled WGS sequence"/>
</dbReference>
<dbReference type="InterPro" id="IPR014710">
    <property type="entry name" value="RmlC-like_jellyroll"/>
</dbReference>
<accession>A0ABV8HG62</accession>
<dbReference type="Gene3D" id="2.60.120.10">
    <property type="entry name" value="Jelly Rolls"/>
    <property type="match status" value="1"/>
</dbReference>
<feature type="domain" description="Cyclic nucleotide-binding" evidence="1">
    <location>
        <begin position="14"/>
        <end position="112"/>
    </location>
</feature>
<keyword evidence="3" id="KW-1185">Reference proteome</keyword>
<comment type="caution">
    <text evidence="2">The sequence shown here is derived from an EMBL/GenBank/DDBJ whole genome shotgun (WGS) entry which is preliminary data.</text>
</comment>
<name>A0ABV8HG62_9FLAO</name>
<dbReference type="InterPro" id="IPR018490">
    <property type="entry name" value="cNMP-bd_dom_sf"/>
</dbReference>
<organism evidence="2 3">
    <name type="scientific">Zunongwangia endophytica</name>
    <dbReference type="NCBI Taxonomy" id="1808945"/>
    <lineage>
        <taxon>Bacteria</taxon>
        <taxon>Pseudomonadati</taxon>
        <taxon>Bacteroidota</taxon>
        <taxon>Flavobacteriia</taxon>
        <taxon>Flavobacteriales</taxon>
        <taxon>Flavobacteriaceae</taxon>
        <taxon>Zunongwangia</taxon>
    </lineage>
</organism>
<evidence type="ECO:0000313" key="3">
    <source>
        <dbReference type="Proteomes" id="UP001595793"/>
    </source>
</evidence>
<proteinExistence type="predicted"/>
<dbReference type="PROSITE" id="PS50042">
    <property type="entry name" value="CNMP_BINDING_3"/>
    <property type="match status" value="1"/>
</dbReference>
<protein>
    <submittedName>
        <fullName evidence="2">Crp/Fnr family transcriptional regulator</fullName>
    </submittedName>
</protein>
<dbReference type="CDD" id="cd00038">
    <property type="entry name" value="CAP_ED"/>
    <property type="match status" value="1"/>
</dbReference>
<dbReference type="Pfam" id="PF00027">
    <property type="entry name" value="cNMP_binding"/>
    <property type="match status" value="1"/>
</dbReference>
<evidence type="ECO:0000259" key="1">
    <source>
        <dbReference type="PROSITE" id="PS50042"/>
    </source>
</evidence>
<gene>
    <name evidence="2" type="ORF">ACFOS1_18110</name>
</gene>
<dbReference type="InterPro" id="IPR000595">
    <property type="entry name" value="cNMP-bd_dom"/>
</dbReference>
<sequence length="188" mass="22157">MKSFTQFIQSKVFITDEILQEVLSKFQEKEYTPHQVVLKRAQIANQYYFIISGGLRFFSNKNENEHTAWAFFEGEFITEISSLASRKPTQFTIETIDKTRLLVIERADMETLYARFPVWQEFGRKIWEDICIQQIEQNVNYQTLTAEGIYLKLMENKEFIRKMPIKQLASILGITPNALSRIRGNIKK</sequence>
<dbReference type="EMBL" id="JBHSAS010000032">
    <property type="protein sequence ID" value="MFC4029339.1"/>
    <property type="molecule type" value="Genomic_DNA"/>
</dbReference>
<dbReference type="SUPFAM" id="SSF51206">
    <property type="entry name" value="cAMP-binding domain-like"/>
    <property type="match status" value="1"/>
</dbReference>
<reference evidence="3" key="1">
    <citation type="journal article" date="2019" name="Int. J. Syst. Evol. Microbiol.">
        <title>The Global Catalogue of Microorganisms (GCM) 10K type strain sequencing project: providing services to taxonomists for standard genome sequencing and annotation.</title>
        <authorList>
            <consortium name="The Broad Institute Genomics Platform"/>
            <consortium name="The Broad Institute Genome Sequencing Center for Infectious Disease"/>
            <person name="Wu L."/>
            <person name="Ma J."/>
        </authorList>
    </citation>
    <scope>NUCLEOTIDE SEQUENCE [LARGE SCALE GENOMIC DNA]</scope>
    <source>
        <strain evidence="3">CECT 9128</strain>
    </source>
</reference>
<dbReference type="RefSeq" id="WP_290233047.1">
    <property type="nucleotide sequence ID" value="NZ_JAUFPZ010000002.1"/>
</dbReference>